<feature type="transmembrane region" description="Helical" evidence="1">
    <location>
        <begin position="60"/>
        <end position="79"/>
    </location>
</feature>
<dbReference type="InterPro" id="IPR025698">
    <property type="entry name" value="2TM_dom"/>
</dbReference>
<keyword evidence="4" id="KW-1185">Reference proteome</keyword>
<evidence type="ECO:0000256" key="1">
    <source>
        <dbReference type="SAM" id="Phobius"/>
    </source>
</evidence>
<keyword evidence="1" id="KW-0472">Membrane</keyword>
<feature type="domain" description="2TM" evidence="2">
    <location>
        <begin position="9"/>
        <end position="100"/>
    </location>
</feature>
<dbReference type="RefSeq" id="WP_311350669.1">
    <property type="nucleotide sequence ID" value="NZ_JAVRHR010000002.1"/>
</dbReference>
<dbReference type="Proteomes" id="UP001255246">
    <property type="component" value="Unassembled WGS sequence"/>
</dbReference>
<evidence type="ECO:0000259" key="2">
    <source>
        <dbReference type="Pfam" id="PF13239"/>
    </source>
</evidence>
<keyword evidence="1" id="KW-1133">Transmembrane helix</keyword>
<proteinExistence type="predicted"/>
<evidence type="ECO:0000313" key="3">
    <source>
        <dbReference type="EMBL" id="MDT0607107.1"/>
    </source>
</evidence>
<dbReference type="EMBL" id="JAVRHR010000002">
    <property type="protein sequence ID" value="MDT0607107.1"/>
    <property type="molecule type" value="Genomic_DNA"/>
</dbReference>
<reference evidence="3 4" key="1">
    <citation type="submission" date="2023-09" db="EMBL/GenBank/DDBJ databases">
        <authorList>
            <person name="Rey-Velasco X."/>
        </authorList>
    </citation>
    <scope>NUCLEOTIDE SEQUENCE [LARGE SCALE GENOMIC DNA]</scope>
    <source>
        <strain evidence="3 4">F388</strain>
    </source>
</reference>
<protein>
    <submittedName>
        <fullName evidence="3">2TM domain-containing protein</fullName>
    </submittedName>
</protein>
<sequence>MKKEESKYERAIKRVKELKGFYNHLKIFLIVNGTLFLLKSGWLHLWLPEGFPTAGYYFDWINANVLIWLLILMVHFILLHRNKWAFSKKWEEKQIQKFMEKESDETKRYKEY</sequence>
<comment type="caution">
    <text evidence="3">The sequence shown here is derived from an EMBL/GenBank/DDBJ whole genome shotgun (WGS) entry which is preliminary data.</text>
</comment>
<organism evidence="3 4">
    <name type="scientific">Croceitalea rosinachiae</name>
    <dbReference type="NCBI Taxonomy" id="3075596"/>
    <lineage>
        <taxon>Bacteria</taxon>
        <taxon>Pseudomonadati</taxon>
        <taxon>Bacteroidota</taxon>
        <taxon>Flavobacteriia</taxon>
        <taxon>Flavobacteriales</taxon>
        <taxon>Flavobacteriaceae</taxon>
        <taxon>Croceitalea</taxon>
    </lineage>
</organism>
<name>A0ABU3AA96_9FLAO</name>
<evidence type="ECO:0000313" key="4">
    <source>
        <dbReference type="Proteomes" id="UP001255246"/>
    </source>
</evidence>
<accession>A0ABU3AA96</accession>
<gene>
    <name evidence="3" type="ORF">RM706_08705</name>
</gene>
<keyword evidence="1" id="KW-0812">Transmembrane</keyword>
<dbReference type="Pfam" id="PF13239">
    <property type="entry name" value="2TM"/>
    <property type="match status" value="1"/>
</dbReference>
<feature type="transmembrane region" description="Helical" evidence="1">
    <location>
        <begin position="21"/>
        <end position="40"/>
    </location>
</feature>